<keyword evidence="5" id="KW-1185">Reference proteome</keyword>
<evidence type="ECO:0000313" key="5">
    <source>
        <dbReference type="Proteomes" id="UP001162891"/>
    </source>
</evidence>
<dbReference type="Gene3D" id="3.40.50.2300">
    <property type="match status" value="1"/>
</dbReference>
<dbReference type="PROSITE" id="PS50110">
    <property type="entry name" value="RESPONSE_REGULATORY"/>
    <property type="match status" value="1"/>
</dbReference>
<dbReference type="InterPro" id="IPR011006">
    <property type="entry name" value="CheY-like_superfamily"/>
</dbReference>
<dbReference type="Proteomes" id="UP001162891">
    <property type="component" value="Chromosome"/>
</dbReference>
<feature type="modified residue" description="4-aspartylphosphate" evidence="2">
    <location>
        <position position="62"/>
    </location>
</feature>
<evidence type="ECO:0000256" key="1">
    <source>
        <dbReference type="ARBA" id="ARBA00022553"/>
    </source>
</evidence>
<proteinExistence type="predicted"/>
<dbReference type="EMBL" id="AP025591">
    <property type="protein sequence ID" value="BDG03629.1"/>
    <property type="molecule type" value="Genomic_DNA"/>
</dbReference>
<dbReference type="PANTHER" id="PTHR44591">
    <property type="entry name" value="STRESS RESPONSE REGULATOR PROTEIN 1"/>
    <property type="match status" value="1"/>
</dbReference>
<name>A0ABM7WW07_9BACT</name>
<dbReference type="Pfam" id="PF00072">
    <property type="entry name" value="Response_reg"/>
    <property type="match status" value="1"/>
</dbReference>
<sequence length="132" mass="14204">MKMTSTVAAPPLRILVAEDDPAVSKLYGAYAQSRGHAVTFARDGAEALVAAATERPDVILLDVAMPRLDGRDALKALKENPGTRSIPVLVITAFGGDQAMRDLLLELGAWDVLEKPVDLQIAFNKAERLVPR</sequence>
<dbReference type="PANTHER" id="PTHR44591:SF23">
    <property type="entry name" value="CHEY SUBFAMILY"/>
    <property type="match status" value="1"/>
</dbReference>
<accession>A0ABM7WW07</accession>
<evidence type="ECO:0000259" key="3">
    <source>
        <dbReference type="PROSITE" id="PS50110"/>
    </source>
</evidence>
<keyword evidence="1 2" id="KW-0597">Phosphoprotein</keyword>
<dbReference type="SUPFAM" id="SSF52172">
    <property type="entry name" value="CheY-like"/>
    <property type="match status" value="1"/>
</dbReference>
<evidence type="ECO:0000256" key="2">
    <source>
        <dbReference type="PROSITE-ProRule" id="PRU00169"/>
    </source>
</evidence>
<reference evidence="5" key="1">
    <citation type="journal article" date="2022" name="Int. J. Syst. Evol. Microbiol.">
        <title>Anaeromyxobacter oryzae sp. nov., Anaeromyxobacter diazotrophicus sp. nov. and Anaeromyxobacter paludicola sp. nov., isolated from paddy soils.</title>
        <authorList>
            <person name="Itoh H."/>
            <person name="Xu Z."/>
            <person name="Mise K."/>
            <person name="Masuda Y."/>
            <person name="Ushijima N."/>
            <person name="Hayakawa C."/>
            <person name="Shiratori Y."/>
            <person name="Senoo K."/>
        </authorList>
    </citation>
    <scope>NUCLEOTIDE SEQUENCE [LARGE SCALE GENOMIC DNA]</scope>
    <source>
        <strain evidence="5">Red232</strain>
    </source>
</reference>
<evidence type="ECO:0000313" key="4">
    <source>
        <dbReference type="EMBL" id="BDG03629.1"/>
    </source>
</evidence>
<protein>
    <recommendedName>
        <fullName evidence="3">Response regulatory domain-containing protein</fullName>
    </recommendedName>
</protein>
<dbReference type="InterPro" id="IPR001789">
    <property type="entry name" value="Sig_transdc_resp-reg_receiver"/>
</dbReference>
<dbReference type="SMART" id="SM00448">
    <property type="entry name" value="REC"/>
    <property type="match status" value="1"/>
</dbReference>
<organism evidence="4 5">
    <name type="scientific">Anaeromyxobacter oryzae</name>
    <dbReference type="NCBI Taxonomy" id="2918170"/>
    <lineage>
        <taxon>Bacteria</taxon>
        <taxon>Pseudomonadati</taxon>
        <taxon>Myxococcota</taxon>
        <taxon>Myxococcia</taxon>
        <taxon>Myxococcales</taxon>
        <taxon>Cystobacterineae</taxon>
        <taxon>Anaeromyxobacteraceae</taxon>
        <taxon>Anaeromyxobacter</taxon>
    </lineage>
</organism>
<dbReference type="InterPro" id="IPR050595">
    <property type="entry name" value="Bact_response_regulator"/>
</dbReference>
<gene>
    <name evidence="4" type="ORF">AMOR_26250</name>
</gene>
<feature type="domain" description="Response regulatory" evidence="3">
    <location>
        <begin position="13"/>
        <end position="130"/>
    </location>
</feature>